<evidence type="ECO:0000313" key="3">
    <source>
        <dbReference type="EMBL" id="CEJ05886.1"/>
    </source>
</evidence>
<keyword evidence="4" id="KW-1185">Reference proteome</keyword>
<dbReference type="KEGG" id="aacx:DEACI_3827"/>
<dbReference type="EMBL" id="CDGJ01000003">
    <property type="protein sequence ID" value="CEJ05886.1"/>
    <property type="molecule type" value="Genomic_DNA"/>
</dbReference>
<protein>
    <submittedName>
        <fullName evidence="2">Uncharacterized protein</fullName>
    </submittedName>
</protein>
<accession>A0A8S0WR20</accession>
<dbReference type="RefSeq" id="WP_240986289.1">
    <property type="nucleotide sequence ID" value="NZ_CDGJ01000003.1"/>
</dbReference>
<sequence length="88" mass="9520">MTSELVNKQAGELTAGAEKAGEGSIRDKDCLWVTDWSVHKLRVIAGGEKAGEENQRQESWGCEVSGKKVGGAKIRDEKEEVSFPALSD</sequence>
<evidence type="ECO:0000313" key="4">
    <source>
        <dbReference type="Proteomes" id="UP001071230"/>
    </source>
</evidence>
<evidence type="ECO:0000256" key="1">
    <source>
        <dbReference type="SAM" id="MobiDB-lite"/>
    </source>
</evidence>
<dbReference type="EMBL" id="LR746496">
    <property type="protein sequence ID" value="CAA7603004.1"/>
    <property type="molecule type" value="Genomic_DNA"/>
</dbReference>
<organism evidence="2">
    <name type="scientific">Acididesulfobacillus acetoxydans</name>
    <dbReference type="NCBI Taxonomy" id="1561005"/>
    <lineage>
        <taxon>Bacteria</taxon>
        <taxon>Bacillati</taxon>
        <taxon>Bacillota</taxon>
        <taxon>Clostridia</taxon>
        <taxon>Eubacteriales</taxon>
        <taxon>Peptococcaceae</taxon>
        <taxon>Acididesulfobacillus</taxon>
    </lineage>
</organism>
<reference evidence="3" key="1">
    <citation type="submission" date="2014-11" db="EMBL/GenBank/DDBJ databases">
        <authorList>
            <person name="Hornung B.V."/>
        </authorList>
    </citation>
    <scope>NUCLEOTIDE SEQUENCE</scope>
    <source>
        <strain evidence="3">INE</strain>
    </source>
</reference>
<dbReference type="Proteomes" id="UP001071230">
    <property type="component" value="Unassembled WGS sequence"/>
</dbReference>
<evidence type="ECO:0000313" key="2">
    <source>
        <dbReference type="EMBL" id="CAA7603004.1"/>
    </source>
</evidence>
<gene>
    <name evidence="3" type="ORF">DEACI_0306</name>
    <name evidence="2" type="ORF">DEACI_3827</name>
</gene>
<name>A0A8S0WR20_9FIRM</name>
<feature type="region of interest" description="Disordered" evidence="1">
    <location>
        <begin position="1"/>
        <end position="23"/>
    </location>
</feature>
<dbReference type="AlphaFoldDB" id="A0A8S0WR20"/>
<reference evidence="2" key="2">
    <citation type="submission" date="2020-01" db="EMBL/GenBank/DDBJ databases">
        <authorList>
            <person name="Hornung B."/>
        </authorList>
    </citation>
    <scope>NUCLEOTIDE SEQUENCE</scope>
    <source>
        <strain evidence="2">PacBioINE</strain>
    </source>
</reference>
<dbReference type="Proteomes" id="UP000836597">
    <property type="component" value="Chromosome"/>
</dbReference>
<proteinExistence type="predicted"/>